<dbReference type="InterPro" id="IPR053281">
    <property type="entry name" value="Double_zinc_ribbon"/>
</dbReference>
<dbReference type="PANTHER" id="PTHR36718">
    <property type="entry name" value="OS05G0435400 PROTEIN"/>
    <property type="match status" value="1"/>
</dbReference>
<dbReference type="EMBL" id="VSSQ01086310">
    <property type="protein sequence ID" value="MPN33685.1"/>
    <property type="molecule type" value="Genomic_DNA"/>
</dbReference>
<feature type="domain" description="Zinc-ribbon 15" evidence="1">
    <location>
        <begin position="21"/>
        <end position="115"/>
    </location>
</feature>
<proteinExistence type="predicted"/>
<accession>A0A645H3S4</accession>
<evidence type="ECO:0000259" key="1">
    <source>
        <dbReference type="Pfam" id="PF17032"/>
    </source>
</evidence>
<sequence length="121" mass="14519">MFFICVMGLDNKEEILREVEVQCPNCNVNHLFLLHSYNRFHFFFLPILKWEHNYYLLCKNCDSLYGINKEKGYEASIKNHVKFTYWDLSPIHVEKLCESCKKSLNGEFEYCPYCGHKQTTF</sequence>
<dbReference type="AlphaFoldDB" id="A0A645H3S4"/>
<dbReference type="PANTHER" id="PTHR36718:SF1">
    <property type="entry name" value="DOUBLE ZINC RIBBON PROTEIN MJ0416"/>
    <property type="match status" value="1"/>
</dbReference>
<comment type="caution">
    <text evidence="2">The sequence shown here is derived from an EMBL/GenBank/DDBJ whole genome shotgun (WGS) entry which is preliminary data.</text>
</comment>
<reference evidence="2" key="1">
    <citation type="submission" date="2019-08" db="EMBL/GenBank/DDBJ databases">
        <authorList>
            <person name="Kucharzyk K."/>
            <person name="Murdoch R.W."/>
            <person name="Higgins S."/>
            <person name="Loffler F."/>
        </authorList>
    </citation>
    <scope>NUCLEOTIDE SEQUENCE</scope>
</reference>
<evidence type="ECO:0000313" key="2">
    <source>
        <dbReference type="EMBL" id="MPN33685.1"/>
    </source>
</evidence>
<protein>
    <recommendedName>
        <fullName evidence="1">Zinc-ribbon 15 domain-containing protein</fullName>
    </recommendedName>
</protein>
<gene>
    <name evidence="2" type="ORF">SDC9_181176</name>
</gene>
<name>A0A645H3S4_9ZZZZ</name>
<organism evidence="2">
    <name type="scientific">bioreactor metagenome</name>
    <dbReference type="NCBI Taxonomy" id="1076179"/>
    <lineage>
        <taxon>unclassified sequences</taxon>
        <taxon>metagenomes</taxon>
        <taxon>ecological metagenomes</taxon>
    </lineage>
</organism>
<dbReference type="InterPro" id="IPR031493">
    <property type="entry name" value="Zinc_ribbon_15"/>
</dbReference>
<dbReference type="Pfam" id="PF17032">
    <property type="entry name" value="Zn_ribbon_15"/>
    <property type="match status" value="1"/>
</dbReference>